<dbReference type="FunFam" id="3.80.30.20:FF:000001">
    <property type="entry name" value="tRNA-2-methylthio-N(6)-dimethylallyladenosine synthase 2"/>
    <property type="match status" value="1"/>
</dbReference>
<dbReference type="PROSITE" id="PS51449">
    <property type="entry name" value="MTTASE_N"/>
    <property type="match status" value="1"/>
</dbReference>
<comment type="catalytic activity">
    <reaction evidence="13">
        <text>N(6)-L-threonylcarbamoyladenosine(37) in tRNA + (sulfur carrier)-SH + AH2 + 2 S-adenosyl-L-methionine = 2-methylsulfanyl-N(6)-L-threonylcarbamoyladenosine(37) in tRNA + (sulfur carrier)-H + 5'-deoxyadenosine + L-methionine + A + S-adenosyl-L-homocysteine + 2 H(+)</text>
        <dbReference type="Rhea" id="RHEA:37075"/>
        <dbReference type="Rhea" id="RHEA-COMP:10163"/>
        <dbReference type="Rhea" id="RHEA-COMP:11092"/>
        <dbReference type="Rhea" id="RHEA-COMP:14737"/>
        <dbReference type="Rhea" id="RHEA-COMP:14739"/>
        <dbReference type="ChEBI" id="CHEBI:13193"/>
        <dbReference type="ChEBI" id="CHEBI:15378"/>
        <dbReference type="ChEBI" id="CHEBI:17319"/>
        <dbReference type="ChEBI" id="CHEBI:17499"/>
        <dbReference type="ChEBI" id="CHEBI:29917"/>
        <dbReference type="ChEBI" id="CHEBI:57844"/>
        <dbReference type="ChEBI" id="CHEBI:57856"/>
        <dbReference type="ChEBI" id="CHEBI:59789"/>
        <dbReference type="ChEBI" id="CHEBI:64428"/>
        <dbReference type="ChEBI" id="CHEBI:74418"/>
        <dbReference type="ChEBI" id="CHEBI:74420"/>
        <dbReference type="EC" id="2.8.4.5"/>
    </reaction>
</comment>
<dbReference type="SFLD" id="SFLDG01082">
    <property type="entry name" value="B12-binding_domain_containing"/>
    <property type="match status" value="1"/>
</dbReference>
<keyword evidence="11" id="KW-0411">Iron-sulfur</keyword>
<dbReference type="PROSITE" id="PS01278">
    <property type="entry name" value="MTTASE_RADICAL"/>
    <property type="match status" value="1"/>
</dbReference>
<keyword evidence="5" id="KW-0963">Cytoplasm</keyword>
<evidence type="ECO:0000259" key="17">
    <source>
        <dbReference type="PROSITE" id="PS51918"/>
    </source>
</evidence>
<keyword evidence="9" id="KW-0479">Metal-binding</keyword>
<feature type="domain" description="MTTase N-terminal" evidence="16">
    <location>
        <begin position="2"/>
        <end position="114"/>
    </location>
</feature>
<evidence type="ECO:0000256" key="3">
    <source>
        <dbReference type="ARBA" id="ARBA00013273"/>
    </source>
</evidence>
<dbReference type="InterPro" id="IPR006467">
    <property type="entry name" value="MiaB-like_bact"/>
</dbReference>
<keyword evidence="19" id="KW-1185">Reference proteome</keyword>
<sequence>MKKVAFHTLGCKVNQYETEAMAELFKKNDYIIVDENNIADVYVINTCTITNLGDRKSRQFIRRAKNKNTDAVIAVVGCYAQTSPDEVMNIEEVDIVIGTKDRNRIVELTQQVEEDRKRVNIVTDIMDQKEFEEMNIEDIEGKTRAFLKIQEGCNQYCSYCIIPYARGPIRSRKLDNILFEVKKLADKGFKEVVLTGIHVASYGKDTGQMELIDVIERVHEVSGIERIRLSSIEPTIMTKAFMDRLIKLPKVCDHFHLSLQSGSDTVLKRMNRKYTTEEYKKIVDLIKSYMPNVGITTDIIVGFPGETEEEFNATCRFVDEIGFSRIHVFPYSPRKGTPASKYKNQVNSDVKHYRSKKLIEIGEKNTNEFIRKFIGNTLDVLFEEGSRLKPKFIEGYTTNYIRVLAKGHSSLEGKILKVSLEEIEDEILIGNILY</sequence>
<evidence type="ECO:0000259" key="16">
    <source>
        <dbReference type="PROSITE" id="PS51449"/>
    </source>
</evidence>
<gene>
    <name evidence="18" type="ORF">SAMN05660462_02182</name>
</gene>
<keyword evidence="4" id="KW-0004">4Fe-4S</keyword>
<dbReference type="InterPro" id="IPR034557">
    <property type="entry name" value="ThrcA_tRNA_MEthiotransferase"/>
</dbReference>
<comment type="similarity">
    <text evidence="14">Belongs to the methylthiotransferase family. MtaB subfamily.</text>
</comment>
<evidence type="ECO:0000256" key="6">
    <source>
        <dbReference type="ARBA" id="ARBA00022679"/>
    </source>
</evidence>
<evidence type="ECO:0000313" key="18">
    <source>
        <dbReference type="EMBL" id="SDZ19785.1"/>
    </source>
</evidence>
<dbReference type="NCBIfam" id="TIGR01579">
    <property type="entry name" value="MiaB-like-C"/>
    <property type="match status" value="1"/>
</dbReference>
<dbReference type="OrthoDB" id="9805215at2"/>
<dbReference type="SFLD" id="SFLDG01061">
    <property type="entry name" value="methylthiotransferase"/>
    <property type="match status" value="1"/>
</dbReference>
<dbReference type="SFLD" id="SFLDF00295">
    <property type="entry name" value="threonylcarbamoyladenosine_tRN"/>
    <property type="match status" value="1"/>
</dbReference>
<dbReference type="FunFam" id="3.40.50.12160:FF:000004">
    <property type="entry name" value="Threonylcarbamoyladenosine tRNA methylthiotransferase MtaB"/>
    <property type="match status" value="1"/>
</dbReference>
<evidence type="ECO:0000256" key="13">
    <source>
        <dbReference type="ARBA" id="ARBA00051661"/>
    </source>
</evidence>
<evidence type="ECO:0000256" key="5">
    <source>
        <dbReference type="ARBA" id="ARBA00022490"/>
    </source>
</evidence>
<evidence type="ECO:0000256" key="7">
    <source>
        <dbReference type="ARBA" id="ARBA00022691"/>
    </source>
</evidence>
<dbReference type="EMBL" id="FNQE01000024">
    <property type="protein sequence ID" value="SDZ19785.1"/>
    <property type="molecule type" value="Genomic_DNA"/>
</dbReference>
<comment type="function">
    <text evidence="2">Catalyzes the methylthiolation of N6-threonylcarbamoyladenosine (t(6)A), leading to the formation of 2-methylthio-N6-threonylcarbamoyladenosine (ms(2)t(6)A) at position 37 in tRNAs that read codons beginning with adenine.</text>
</comment>
<dbReference type="NCBIfam" id="TIGR01574">
    <property type="entry name" value="miaB-methiolase"/>
    <property type="match status" value="1"/>
</dbReference>
<evidence type="ECO:0000256" key="4">
    <source>
        <dbReference type="ARBA" id="ARBA00022485"/>
    </source>
</evidence>
<dbReference type="Gene3D" id="3.40.50.12160">
    <property type="entry name" value="Methylthiotransferase, N-terminal domain"/>
    <property type="match status" value="1"/>
</dbReference>
<evidence type="ECO:0000256" key="1">
    <source>
        <dbReference type="ARBA" id="ARBA00001966"/>
    </source>
</evidence>
<dbReference type="Pfam" id="PF04055">
    <property type="entry name" value="Radical_SAM"/>
    <property type="match status" value="1"/>
</dbReference>
<name>A0A1H3R3A5_9FIRM</name>
<dbReference type="GO" id="GO:0035598">
    <property type="term" value="F:tRNA (N(6)-L-threonylcarbamoyladenosine(37)-C(2))-methylthiotransferase activity"/>
    <property type="evidence" value="ECO:0007669"/>
    <property type="project" value="UniProtKB-EC"/>
</dbReference>
<dbReference type="PANTHER" id="PTHR11918:SF45">
    <property type="entry name" value="THREONYLCARBAMOYLADENOSINE TRNA METHYLTHIOTRANSFERASE"/>
    <property type="match status" value="1"/>
</dbReference>
<evidence type="ECO:0000256" key="14">
    <source>
        <dbReference type="ARBA" id="ARBA00061574"/>
    </source>
</evidence>
<dbReference type="InterPro" id="IPR038135">
    <property type="entry name" value="Methylthiotransferase_N_sf"/>
</dbReference>
<dbReference type="SUPFAM" id="SSF102114">
    <property type="entry name" value="Radical SAM enzymes"/>
    <property type="match status" value="1"/>
</dbReference>
<dbReference type="InterPro" id="IPR013848">
    <property type="entry name" value="Methylthiotransferase_N"/>
</dbReference>
<keyword evidence="7" id="KW-0949">S-adenosyl-L-methionine</keyword>
<evidence type="ECO:0000313" key="19">
    <source>
        <dbReference type="Proteomes" id="UP000198625"/>
    </source>
</evidence>
<dbReference type="InterPro" id="IPR007197">
    <property type="entry name" value="rSAM"/>
</dbReference>
<dbReference type="SFLD" id="SFLDS00029">
    <property type="entry name" value="Radical_SAM"/>
    <property type="match status" value="1"/>
</dbReference>
<dbReference type="EC" id="2.8.4.5" evidence="3"/>
<dbReference type="Gene3D" id="3.80.30.20">
    <property type="entry name" value="tm_1862 like domain"/>
    <property type="match status" value="1"/>
</dbReference>
<feature type="domain" description="Radical SAM core" evidence="17">
    <location>
        <begin position="139"/>
        <end position="368"/>
    </location>
</feature>
<dbReference type="STRING" id="415015.SAMN05660462_02182"/>
<organism evidence="18 19">
    <name type="scientific">Proteiniborus ethanoligenes</name>
    <dbReference type="NCBI Taxonomy" id="415015"/>
    <lineage>
        <taxon>Bacteria</taxon>
        <taxon>Bacillati</taxon>
        <taxon>Bacillota</taxon>
        <taxon>Clostridia</taxon>
        <taxon>Eubacteriales</taxon>
        <taxon>Proteiniborus</taxon>
    </lineage>
</organism>
<comment type="cofactor">
    <cofactor evidence="1">
        <name>[4Fe-4S] cluster</name>
        <dbReference type="ChEBI" id="CHEBI:49883"/>
    </cofactor>
</comment>
<dbReference type="CDD" id="cd01335">
    <property type="entry name" value="Radical_SAM"/>
    <property type="match status" value="1"/>
</dbReference>
<dbReference type="NCBIfam" id="TIGR00089">
    <property type="entry name" value="MiaB/RimO family radical SAM methylthiotransferase"/>
    <property type="match status" value="1"/>
</dbReference>
<dbReference type="InterPro" id="IPR005839">
    <property type="entry name" value="Methylthiotransferase"/>
</dbReference>
<dbReference type="GO" id="GO:0046872">
    <property type="term" value="F:metal ion binding"/>
    <property type="evidence" value="ECO:0007669"/>
    <property type="project" value="UniProtKB-KW"/>
</dbReference>
<dbReference type="AlphaFoldDB" id="A0A1H3R3A5"/>
<dbReference type="PROSITE" id="PS51918">
    <property type="entry name" value="RADICAL_SAM"/>
    <property type="match status" value="1"/>
</dbReference>
<protein>
    <recommendedName>
        <fullName evidence="15">Threonylcarbamoyladenosine tRNA methylthiotransferase MtaB</fullName>
        <ecNumber evidence="3">2.8.4.5</ecNumber>
    </recommendedName>
    <alternativeName>
        <fullName evidence="12">tRNA-t(6)A37 methylthiotransferase</fullName>
    </alternativeName>
</protein>
<keyword evidence="6 18" id="KW-0808">Transferase</keyword>
<evidence type="ECO:0000256" key="8">
    <source>
        <dbReference type="ARBA" id="ARBA00022694"/>
    </source>
</evidence>
<dbReference type="InterPro" id="IPR020612">
    <property type="entry name" value="Methylthiotransferase_CS"/>
</dbReference>
<dbReference type="InterPro" id="IPR058240">
    <property type="entry name" value="rSAM_sf"/>
</dbReference>
<evidence type="ECO:0000256" key="10">
    <source>
        <dbReference type="ARBA" id="ARBA00023004"/>
    </source>
</evidence>
<evidence type="ECO:0000256" key="12">
    <source>
        <dbReference type="ARBA" id="ARBA00031213"/>
    </source>
</evidence>
<keyword evidence="10" id="KW-0408">Iron</keyword>
<evidence type="ECO:0000256" key="9">
    <source>
        <dbReference type="ARBA" id="ARBA00022723"/>
    </source>
</evidence>
<accession>A0A1H3R3A5</accession>
<reference evidence="18 19" key="1">
    <citation type="submission" date="2016-10" db="EMBL/GenBank/DDBJ databases">
        <authorList>
            <person name="de Groot N.N."/>
        </authorList>
    </citation>
    <scope>NUCLEOTIDE SEQUENCE [LARGE SCALE GENOMIC DNA]</scope>
    <source>
        <strain evidence="18 19">DSM 21650</strain>
    </source>
</reference>
<proteinExistence type="inferred from homology"/>
<evidence type="ECO:0000256" key="2">
    <source>
        <dbReference type="ARBA" id="ARBA00002399"/>
    </source>
</evidence>
<dbReference type="GO" id="GO:0051539">
    <property type="term" value="F:4 iron, 4 sulfur cluster binding"/>
    <property type="evidence" value="ECO:0007669"/>
    <property type="project" value="UniProtKB-KW"/>
</dbReference>
<dbReference type="RefSeq" id="WP_091731079.1">
    <property type="nucleotide sequence ID" value="NZ_FNQE01000024.1"/>
</dbReference>
<evidence type="ECO:0000256" key="11">
    <source>
        <dbReference type="ARBA" id="ARBA00023014"/>
    </source>
</evidence>
<dbReference type="Pfam" id="PF00919">
    <property type="entry name" value="UPF0004"/>
    <property type="match status" value="1"/>
</dbReference>
<dbReference type="PANTHER" id="PTHR11918">
    <property type="entry name" value="RADICAL SAM PROTEINS"/>
    <property type="match status" value="1"/>
</dbReference>
<dbReference type="Proteomes" id="UP000198625">
    <property type="component" value="Unassembled WGS sequence"/>
</dbReference>
<keyword evidence="8" id="KW-0819">tRNA processing</keyword>
<evidence type="ECO:0000256" key="15">
    <source>
        <dbReference type="ARBA" id="ARBA00069898"/>
    </source>
</evidence>
<dbReference type="SMART" id="SM00729">
    <property type="entry name" value="Elp3"/>
    <property type="match status" value="1"/>
</dbReference>
<dbReference type="InterPro" id="IPR023404">
    <property type="entry name" value="rSAM_horseshoe"/>
</dbReference>
<dbReference type="InterPro" id="IPR006638">
    <property type="entry name" value="Elp3/MiaA/NifB-like_rSAM"/>
</dbReference>